<protein>
    <submittedName>
        <fullName evidence="2">Uncharacterized protein</fullName>
    </submittedName>
</protein>
<reference evidence="2" key="2">
    <citation type="journal article" date="2015" name="Fish Shellfish Immunol.">
        <title>Early steps in the European eel (Anguilla anguilla)-Vibrio vulnificus interaction in the gills: Role of the RtxA13 toxin.</title>
        <authorList>
            <person name="Callol A."/>
            <person name="Pajuelo D."/>
            <person name="Ebbesson L."/>
            <person name="Teles M."/>
            <person name="MacKenzie S."/>
            <person name="Amaro C."/>
        </authorList>
    </citation>
    <scope>NUCLEOTIDE SEQUENCE</scope>
</reference>
<keyword evidence="1" id="KW-0472">Membrane</keyword>
<keyword evidence="1" id="KW-1133">Transmembrane helix</keyword>
<accession>A0A0E9UZF5</accession>
<dbReference type="AlphaFoldDB" id="A0A0E9UZF5"/>
<sequence>MFMFNGGSSCKAYAYGKGPTVVKKNLHHLLQQLKEKSFFFCVVTWSQCSHFWVLQNLSFFIFTTFHSFATVMYIALQSLTFNQ</sequence>
<evidence type="ECO:0000313" key="2">
    <source>
        <dbReference type="EMBL" id="JAH71141.1"/>
    </source>
</evidence>
<keyword evidence="1" id="KW-0812">Transmembrane</keyword>
<feature type="transmembrane region" description="Helical" evidence="1">
    <location>
        <begin position="59"/>
        <end position="76"/>
    </location>
</feature>
<evidence type="ECO:0000256" key="1">
    <source>
        <dbReference type="SAM" id="Phobius"/>
    </source>
</evidence>
<name>A0A0E9UZF5_ANGAN</name>
<reference evidence="2" key="1">
    <citation type="submission" date="2014-11" db="EMBL/GenBank/DDBJ databases">
        <authorList>
            <person name="Amaro Gonzalez C."/>
        </authorList>
    </citation>
    <scope>NUCLEOTIDE SEQUENCE</scope>
</reference>
<dbReference type="EMBL" id="GBXM01037436">
    <property type="protein sequence ID" value="JAH71141.1"/>
    <property type="molecule type" value="Transcribed_RNA"/>
</dbReference>
<proteinExistence type="predicted"/>
<organism evidence="2">
    <name type="scientific">Anguilla anguilla</name>
    <name type="common">European freshwater eel</name>
    <name type="synonym">Muraena anguilla</name>
    <dbReference type="NCBI Taxonomy" id="7936"/>
    <lineage>
        <taxon>Eukaryota</taxon>
        <taxon>Metazoa</taxon>
        <taxon>Chordata</taxon>
        <taxon>Craniata</taxon>
        <taxon>Vertebrata</taxon>
        <taxon>Euteleostomi</taxon>
        <taxon>Actinopterygii</taxon>
        <taxon>Neopterygii</taxon>
        <taxon>Teleostei</taxon>
        <taxon>Anguilliformes</taxon>
        <taxon>Anguillidae</taxon>
        <taxon>Anguilla</taxon>
    </lineage>
</organism>